<organism evidence="2 3">
    <name type="scientific">Virgibacillus xinjiangensis</name>
    <dbReference type="NCBI Taxonomy" id="393090"/>
    <lineage>
        <taxon>Bacteria</taxon>
        <taxon>Bacillati</taxon>
        <taxon>Bacillota</taxon>
        <taxon>Bacilli</taxon>
        <taxon>Bacillales</taxon>
        <taxon>Bacillaceae</taxon>
        <taxon>Virgibacillus</taxon>
    </lineage>
</organism>
<dbReference type="Proteomes" id="UP001595279">
    <property type="component" value="Unassembled WGS sequence"/>
</dbReference>
<feature type="region of interest" description="Disordered" evidence="1">
    <location>
        <begin position="32"/>
        <end position="53"/>
    </location>
</feature>
<evidence type="ECO:0000256" key="1">
    <source>
        <dbReference type="SAM" id="MobiDB-lite"/>
    </source>
</evidence>
<reference evidence="3" key="1">
    <citation type="journal article" date="2019" name="Int. J. Syst. Evol. Microbiol.">
        <title>The Global Catalogue of Microorganisms (GCM) 10K type strain sequencing project: providing services to taxonomists for standard genome sequencing and annotation.</title>
        <authorList>
            <consortium name="The Broad Institute Genomics Platform"/>
            <consortium name="The Broad Institute Genome Sequencing Center for Infectious Disease"/>
            <person name="Wu L."/>
            <person name="Ma J."/>
        </authorList>
    </citation>
    <scope>NUCLEOTIDE SEQUENCE [LARGE SCALE GENOMIC DNA]</scope>
    <source>
        <strain evidence="3">KCTC 13128</strain>
    </source>
</reference>
<keyword evidence="3" id="KW-1185">Reference proteome</keyword>
<name>A0ABV7CSX9_9BACI</name>
<evidence type="ECO:0000313" key="3">
    <source>
        <dbReference type="Proteomes" id="UP001595279"/>
    </source>
</evidence>
<sequence length="53" mass="6102">MWMYITAAIVIAAIVLALSLFTISKGYEYEHTIDPPLDEQNNSKTRETKEEKK</sequence>
<comment type="caution">
    <text evidence="2">The sequence shown here is derived from an EMBL/GenBank/DDBJ whole genome shotgun (WGS) entry which is preliminary data.</text>
</comment>
<feature type="compositionally biased region" description="Basic and acidic residues" evidence="1">
    <location>
        <begin position="44"/>
        <end position="53"/>
    </location>
</feature>
<dbReference type="RefSeq" id="WP_390268666.1">
    <property type="nucleotide sequence ID" value="NZ_JBHRSA010000009.1"/>
</dbReference>
<accession>A0ABV7CSX9</accession>
<dbReference type="EMBL" id="JBHRSA010000009">
    <property type="protein sequence ID" value="MFC3039368.1"/>
    <property type="molecule type" value="Genomic_DNA"/>
</dbReference>
<evidence type="ECO:0000313" key="2">
    <source>
        <dbReference type="EMBL" id="MFC3039368.1"/>
    </source>
</evidence>
<proteinExistence type="predicted"/>
<gene>
    <name evidence="2" type="primary">ytzI</name>
    <name evidence="2" type="ORF">ACFOGI_03830</name>
</gene>
<dbReference type="NCBIfam" id="NF033232">
    <property type="entry name" value="small_YtzI"/>
    <property type="match status" value="1"/>
</dbReference>
<protein>
    <submittedName>
        <fullName evidence="2">YtzI protein</fullName>
    </submittedName>
</protein>
<dbReference type="InterPro" id="IPR047753">
    <property type="entry name" value="YtzI-like"/>
</dbReference>